<dbReference type="PANTHER" id="PTHR28141:SF1">
    <property type="entry name" value="2',3'-CYCLIC-NUCLEOTIDE 3'-PHOSPHODIESTERASE"/>
    <property type="match status" value="1"/>
</dbReference>
<proteinExistence type="predicted"/>
<name>A0A8H5GYJ3_9AGAR</name>
<dbReference type="AlphaFoldDB" id="A0A8H5GYJ3"/>
<gene>
    <name evidence="1" type="ORF">D9758_000808</name>
</gene>
<dbReference type="GO" id="GO:0009187">
    <property type="term" value="P:cyclic nucleotide metabolic process"/>
    <property type="evidence" value="ECO:0007669"/>
    <property type="project" value="TreeGrafter"/>
</dbReference>
<accession>A0A8H5GYJ3</accession>
<dbReference type="GO" id="GO:0004113">
    <property type="term" value="F:2',3'-cyclic-nucleotide 3'-phosphodiesterase activity"/>
    <property type="evidence" value="ECO:0007669"/>
    <property type="project" value="TreeGrafter"/>
</dbReference>
<dbReference type="EMBL" id="JAACJM010000003">
    <property type="protein sequence ID" value="KAF5373594.1"/>
    <property type="molecule type" value="Genomic_DNA"/>
</dbReference>
<dbReference type="InterPro" id="IPR012386">
    <property type="entry name" value="Cyclic-nucl_3Pdiesterase"/>
</dbReference>
<comment type="caution">
    <text evidence="1">The sequence shown here is derived from an EMBL/GenBank/DDBJ whole genome shotgun (WGS) entry which is preliminary data.</text>
</comment>
<evidence type="ECO:0000313" key="2">
    <source>
        <dbReference type="Proteomes" id="UP000559256"/>
    </source>
</evidence>
<evidence type="ECO:0000313" key="1">
    <source>
        <dbReference type="EMBL" id="KAF5373594.1"/>
    </source>
</evidence>
<sequence>MGVTLWIVPSEQDIKRLRRIMDLRPADSQVKSSASYPKFDPHITLAALPPDANIPLSKLKESIPTALPALEIQFNSVDTGSHFFRSVYIAVRLSPELSELHSKVHAALGVDPRTPSFPHISLCYITDEDAANGERERFRQTLVDSGKLRSNSDGTVSLNCAEAGEEDDWMTGFTSPEIWITTCDGPVEGWIVDDKVPLVFS</sequence>
<evidence type="ECO:0008006" key="3">
    <source>
        <dbReference type="Google" id="ProtNLM"/>
    </source>
</evidence>
<dbReference type="SUPFAM" id="SSF55144">
    <property type="entry name" value="LigT-like"/>
    <property type="match status" value="1"/>
</dbReference>
<dbReference type="PANTHER" id="PTHR28141">
    <property type="entry name" value="2',3'-CYCLIC-NUCLEOTIDE 3'-PHOSPHODIESTERASE"/>
    <property type="match status" value="1"/>
</dbReference>
<dbReference type="InterPro" id="IPR009097">
    <property type="entry name" value="Cyclic_Pdiesterase"/>
</dbReference>
<dbReference type="Proteomes" id="UP000559256">
    <property type="component" value="Unassembled WGS sequence"/>
</dbReference>
<keyword evidence="2" id="KW-1185">Reference proteome</keyword>
<protein>
    <recommendedName>
        <fullName evidence="3">LigT-like protein</fullName>
    </recommendedName>
</protein>
<dbReference type="Pfam" id="PF07823">
    <property type="entry name" value="CPDase"/>
    <property type="match status" value="1"/>
</dbReference>
<dbReference type="Gene3D" id="3.90.1140.10">
    <property type="entry name" value="Cyclic phosphodiesterase"/>
    <property type="match status" value="1"/>
</dbReference>
<dbReference type="OrthoDB" id="514292at2759"/>
<reference evidence="1 2" key="1">
    <citation type="journal article" date="2020" name="ISME J.">
        <title>Uncovering the hidden diversity of litter-decomposition mechanisms in mushroom-forming fungi.</title>
        <authorList>
            <person name="Floudas D."/>
            <person name="Bentzer J."/>
            <person name="Ahren D."/>
            <person name="Johansson T."/>
            <person name="Persson P."/>
            <person name="Tunlid A."/>
        </authorList>
    </citation>
    <scope>NUCLEOTIDE SEQUENCE [LARGE SCALE GENOMIC DNA]</scope>
    <source>
        <strain evidence="1 2">CBS 291.85</strain>
    </source>
</reference>
<organism evidence="1 2">
    <name type="scientific">Tetrapyrgos nigripes</name>
    <dbReference type="NCBI Taxonomy" id="182062"/>
    <lineage>
        <taxon>Eukaryota</taxon>
        <taxon>Fungi</taxon>
        <taxon>Dikarya</taxon>
        <taxon>Basidiomycota</taxon>
        <taxon>Agaricomycotina</taxon>
        <taxon>Agaricomycetes</taxon>
        <taxon>Agaricomycetidae</taxon>
        <taxon>Agaricales</taxon>
        <taxon>Marasmiineae</taxon>
        <taxon>Marasmiaceae</taxon>
        <taxon>Tetrapyrgos</taxon>
    </lineage>
</organism>